<dbReference type="InterPro" id="IPR024156">
    <property type="entry name" value="Small_GTPase_ARF"/>
</dbReference>
<dbReference type="GO" id="GO:0005794">
    <property type="term" value="C:Golgi apparatus"/>
    <property type="evidence" value="ECO:0007669"/>
    <property type="project" value="UniProtKB-SubCell"/>
</dbReference>
<evidence type="ECO:0000256" key="7">
    <source>
        <dbReference type="ARBA" id="ARBA00022927"/>
    </source>
</evidence>
<keyword evidence="15" id="KW-1185">Reference proteome</keyword>
<evidence type="ECO:0000256" key="10">
    <source>
        <dbReference type="ARBA" id="ARBA00023288"/>
    </source>
</evidence>
<dbReference type="OrthoDB" id="2011769at2759"/>
<dbReference type="PRINTS" id="PR00328">
    <property type="entry name" value="SAR1GTPBP"/>
</dbReference>
<dbReference type="GO" id="GO:0003924">
    <property type="term" value="F:GTPase activity"/>
    <property type="evidence" value="ECO:0007669"/>
    <property type="project" value="InterPro"/>
</dbReference>
<evidence type="ECO:0000256" key="8">
    <source>
        <dbReference type="ARBA" id="ARBA00023034"/>
    </source>
</evidence>
<name>A0A0L0D2Q1_THETB</name>
<dbReference type="STRING" id="461836.A0A0L0D2Q1"/>
<keyword evidence="12" id="KW-0460">Magnesium</keyword>
<dbReference type="InterPro" id="IPR027417">
    <property type="entry name" value="P-loop_NTPase"/>
</dbReference>
<dbReference type="InterPro" id="IPR006689">
    <property type="entry name" value="Small_GTPase_ARF/SAR"/>
</dbReference>
<keyword evidence="7" id="KW-0653">Protein transport</keyword>
<dbReference type="RefSeq" id="XP_013760358.1">
    <property type="nucleotide sequence ID" value="XM_013904904.1"/>
</dbReference>
<dbReference type="OMA" id="TENSHGV"/>
<keyword evidence="12" id="KW-0479">Metal-binding</keyword>
<protein>
    <submittedName>
        <fullName evidence="14">ADP-ribosylation factor 1</fullName>
    </submittedName>
</protein>
<dbReference type="GO" id="GO:0015031">
    <property type="term" value="P:protein transport"/>
    <property type="evidence" value="ECO:0007669"/>
    <property type="project" value="UniProtKB-KW"/>
</dbReference>
<keyword evidence="10" id="KW-0449">Lipoprotein</keyword>
<evidence type="ECO:0000313" key="14">
    <source>
        <dbReference type="EMBL" id="KNC46582.1"/>
    </source>
</evidence>
<evidence type="ECO:0000256" key="12">
    <source>
        <dbReference type="PIRSR" id="PIRSR606689-2"/>
    </source>
</evidence>
<keyword evidence="4" id="KW-0519">Myristate</keyword>
<evidence type="ECO:0000256" key="1">
    <source>
        <dbReference type="ARBA" id="ARBA00004555"/>
    </source>
</evidence>
<feature type="binding site" evidence="11">
    <location>
        <position position="46"/>
    </location>
    <ligand>
        <name>GTP</name>
        <dbReference type="ChEBI" id="CHEBI:37565"/>
    </ligand>
</feature>
<evidence type="ECO:0000313" key="15">
    <source>
        <dbReference type="Proteomes" id="UP000054408"/>
    </source>
</evidence>
<evidence type="ECO:0000256" key="13">
    <source>
        <dbReference type="RuleBase" id="RU003925"/>
    </source>
</evidence>
<dbReference type="SMART" id="SM00177">
    <property type="entry name" value="ARF"/>
    <property type="match status" value="1"/>
</dbReference>
<proteinExistence type="inferred from homology"/>
<accession>A0A0L0D2Q1</accession>
<evidence type="ECO:0000256" key="4">
    <source>
        <dbReference type="ARBA" id="ARBA00022707"/>
    </source>
</evidence>
<dbReference type="Pfam" id="PF00025">
    <property type="entry name" value="Arf"/>
    <property type="match status" value="1"/>
</dbReference>
<dbReference type="EMBL" id="GL349443">
    <property type="protein sequence ID" value="KNC46582.1"/>
    <property type="molecule type" value="Genomic_DNA"/>
</dbReference>
<evidence type="ECO:0000256" key="9">
    <source>
        <dbReference type="ARBA" id="ARBA00023134"/>
    </source>
</evidence>
<feature type="binding site" evidence="11">
    <location>
        <begin position="102"/>
        <end position="105"/>
    </location>
    <ligand>
        <name>GTP</name>
        <dbReference type="ChEBI" id="CHEBI:37565"/>
    </ligand>
</feature>
<dbReference type="FunFam" id="3.40.50.300:FF:003500">
    <property type="entry name" value="ADP-ribosylation factor 1"/>
    <property type="match status" value="1"/>
</dbReference>
<feature type="binding site" evidence="12">
    <location>
        <position position="24"/>
    </location>
    <ligand>
        <name>Mg(2+)</name>
        <dbReference type="ChEBI" id="CHEBI:18420"/>
    </ligand>
</feature>
<dbReference type="SMART" id="SM00178">
    <property type="entry name" value="SAR"/>
    <property type="match status" value="1"/>
</dbReference>
<dbReference type="PANTHER" id="PTHR11711">
    <property type="entry name" value="ADP RIBOSYLATION FACTOR-RELATED"/>
    <property type="match status" value="1"/>
</dbReference>
<organism evidence="14 15">
    <name type="scientific">Thecamonas trahens ATCC 50062</name>
    <dbReference type="NCBI Taxonomy" id="461836"/>
    <lineage>
        <taxon>Eukaryota</taxon>
        <taxon>Apusozoa</taxon>
        <taxon>Apusomonadida</taxon>
        <taxon>Apusomonadidae</taxon>
        <taxon>Thecamonas</taxon>
    </lineage>
</organism>
<dbReference type="PROSITE" id="PS51417">
    <property type="entry name" value="ARF"/>
    <property type="match status" value="1"/>
</dbReference>
<gene>
    <name evidence="14" type="ORF">AMSG_03018</name>
</gene>
<comment type="subcellular location">
    <subcellularLocation>
        <location evidence="1">Golgi apparatus</location>
    </subcellularLocation>
</comment>
<dbReference type="AlphaFoldDB" id="A0A0L0D2Q1"/>
<keyword evidence="9 11" id="KW-0342">GTP-binding</keyword>
<evidence type="ECO:0000256" key="3">
    <source>
        <dbReference type="ARBA" id="ARBA00022448"/>
    </source>
</evidence>
<keyword evidence="8" id="KW-0333">Golgi apparatus</keyword>
<keyword evidence="6" id="KW-0931">ER-Golgi transport</keyword>
<sequence>MSPVSKTTVLFKLKLGEVITTIPTIGFNVESVKYKNIEFTVWDIGGQDKIRSLWKRYTENSHGVIFVVDSNDTDRMDEAKSELFTLLESPELADAVVLVLANKQDLPGALDPSAVTERMGLSELRHRWYIQACCGVSGDGLYEGLDWLSDALG</sequence>
<dbReference type="GO" id="GO:0046872">
    <property type="term" value="F:metal ion binding"/>
    <property type="evidence" value="ECO:0007669"/>
    <property type="project" value="UniProtKB-KW"/>
</dbReference>
<evidence type="ECO:0000256" key="5">
    <source>
        <dbReference type="ARBA" id="ARBA00022741"/>
    </source>
</evidence>
<dbReference type="GO" id="GO:0005525">
    <property type="term" value="F:GTP binding"/>
    <property type="evidence" value="ECO:0007669"/>
    <property type="project" value="UniProtKB-KW"/>
</dbReference>
<evidence type="ECO:0000256" key="6">
    <source>
        <dbReference type="ARBA" id="ARBA00022892"/>
    </source>
</evidence>
<dbReference type="eggNOG" id="KOG0070">
    <property type="taxonomic scope" value="Eukaryota"/>
</dbReference>
<dbReference type="NCBIfam" id="TIGR00231">
    <property type="entry name" value="small_GTP"/>
    <property type="match status" value="1"/>
</dbReference>
<dbReference type="GO" id="GO:0016192">
    <property type="term" value="P:vesicle-mediated transport"/>
    <property type="evidence" value="ECO:0007669"/>
    <property type="project" value="UniProtKB-KW"/>
</dbReference>
<evidence type="ECO:0000256" key="11">
    <source>
        <dbReference type="PIRSR" id="PIRSR606689-1"/>
    </source>
</evidence>
<comment type="similarity">
    <text evidence="2 13">Belongs to the small GTPase superfamily. Arf family.</text>
</comment>
<evidence type="ECO:0000256" key="2">
    <source>
        <dbReference type="ARBA" id="ARBA00010290"/>
    </source>
</evidence>
<dbReference type="Gene3D" id="3.40.50.300">
    <property type="entry name" value="P-loop containing nucleotide triphosphate hydrolases"/>
    <property type="match status" value="1"/>
</dbReference>
<keyword evidence="5 11" id="KW-0547">Nucleotide-binding</keyword>
<dbReference type="GeneID" id="25562657"/>
<dbReference type="Proteomes" id="UP000054408">
    <property type="component" value="Unassembled WGS sequence"/>
</dbReference>
<dbReference type="SUPFAM" id="SSF52540">
    <property type="entry name" value="P-loop containing nucleoside triphosphate hydrolases"/>
    <property type="match status" value="1"/>
</dbReference>
<keyword evidence="3" id="KW-0813">Transport</keyword>
<reference evidence="14 15" key="1">
    <citation type="submission" date="2010-05" db="EMBL/GenBank/DDBJ databases">
        <title>The Genome Sequence of Thecamonas trahens ATCC 50062.</title>
        <authorList>
            <consortium name="The Broad Institute Genome Sequencing Platform"/>
            <person name="Russ C."/>
            <person name="Cuomo C."/>
            <person name="Shea T."/>
            <person name="Young S.K."/>
            <person name="Zeng Q."/>
            <person name="Koehrsen M."/>
            <person name="Haas B."/>
            <person name="Borodovsky M."/>
            <person name="Guigo R."/>
            <person name="Alvarado L."/>
            <person name="Berlin A."/>
            <person name="Bochicchio J."/>
            <person name="Borenstein D."/>
            <person name="Chapman S."/>
            <person name="Chen Z."/>
            <person name="Freedman E."/>
            <person name="Gellesch M."/>
            <person name="Goldberg J."/>
            <person name="Griggs A."/>
            <person name="Gujja S."/>
            <person name="Heilman E."/>
            <person name="Heiman D."/>
            <person name="Hepburn T."/>
            <person name="Howarth C."/>
            <person name="Jen D."/>
            <person name="Larson L."/>
            <person name="Mehta T."/>
            <person name="Park D."/>
            <person name="Pearson M."/>
            <person name="Roberts A."/>
            <person name="Saif S."/>
            <person name="Shenoy N."/>
            <person name="Sisk P."/>
            <person name="Stolte C."/>
            <person name="Sykes S."/>
            <person name="Thomson T."/>
            <person name="Walk T."/>
            <person name="White J."/>
            <person name="Yandava C."/>
            <person name="Burger G."/>
            <person name="Gray M.W."/>
            <person name="Holland P.W.H."/>
            <person name="King N."/>
            <person name="Lang F.B.F."/>
            <person name="Roger A.J."/>
            <person name="Ruiz-Trillo I."/>
            <person name="Lander E."/>
            <person name="Nusbaum C."/>
        </authorList>
    </citation>
    <scope>NUCLEOTIDE SEQUENCE [LARGE SCALE GENOMIC DNA]</scope>
    <source>
        <strain evidence="14 15">ATCC 50062</strain>
    </source>
</reference>
<feature type="binding site" evidence="12">
    <location>
        <position position="7"/>
    </location>
    <ligand>
        <name>Mg(2+)</name>
        <dbReference type="ChEBI" id="CHEBI:18420"/>
    </ligand>
</feature>
<dbReference type="CDD" id="cd00878">
    <property type="entry name" value="Arf_Arl"/>
    <property type="match status" value="1"/>
</dbReference>
<dbReference type="InterPro" id="IPR005225">
    <property type="entry name" value="Small_GTP-bd"/>
</dbReference>